<evidence type="ECO:0000313" key="2">
    <source>
        <dbReference type="Proteomes" id="UP000030661"/>
    </source>
</evidence>
<accession>A0A081CA15</accession>
<evidence type="ECO:0000313" key="1">
    <source>
        <dbReference type="EMBL" id="GAK61420.1"/>
    </source>
</evidence>
<sequence length="150" mass="17306">MFRDLIANTNIVELRRRSAAIFNANGVSHFFTRLQISLRFCGSGDLQGRAIHSNFIRDRVAFRIKFKTDATQVRSFNIDLIGKAVRRIAGIRSNRRIHRNGESDRYHISRRSDERGCGIECPLQSSSIAIRWLREHNPGRLNRTAYNIPP</sequence>
<name>A0A081CA15_VECG1</name>
<dbReference type="Proteomes" id="UP000030661">
    <property type="component" value="Unassembled WGS sequence"/>
</dbReference>
<dbReference type="EMBL" id="DF820479">
    <property type="protein sequence ID" value="GAK61420.1"/>
    <property type="molecule type" value="Genomic_DNA"/>
</dbReference>
<dbReference type="AlphaFoldDB" id="A0A081CA15"/>
<proteinExistence type="predicted"/>
<dbReference type="HOGENOM" id="CLU_1736950_0_0_0"/>
<protein>
    <submittedName>
        <fullName evidence="1">Uncharacterized protein</fullName>
    </submittedName>
</protein>
<organism evidence="1">
    <name type="scientific">Vecturithrix granuli</name>
    <dbReference type="NCBI Taxonomy" id="1499967"/>
    <lineage>
        <taxon>Bacteria</taxon>
        <taxon>Candidatus Moduliflexota</taxon>
        <taxon>Candidatus Vecturitrichia</taxon>
        <taxon>Candidatus Vecturitrichales</taxon>
        <taxon>Candidatus Vecturitrichaceae</taxon>
        <taxon>Candidatus Vecturithrix</taxon>
    </lineage>
</organism>
<reference evidence="1" key="1">
    <citation type="journal article" date="2015" name="PeerJ">
        <title>First genomic representation of candidate bacterial phylum KSB3 points to enhanced environmental sensing as a trigger of wastewater bulking.</title>
        <authorList>
            <person name="Sekiguchi Y."/>
            <person name="Ohashi A."/>
            <person name="Parks D.H."/>
            <person name="Yamauchi T."/>
            <person name="Tyson G.W."/>
            <person name="Hugenholtz P."/>
        </authorList>
    </citation>
    <scope>NUCLEOTIDE SEQUENCE [LARGE SCALE GENOMIC DNA]</scope>
</reference>
<gene>
    <name evidence="1" type="ORF">U27_01320</name>
</gene>
<keyword evidence="2" id="KW-1185">Reference proteome</keyword>